<proteinExistence type="inferred from homology"/>
<dbReference type="InterPro" id="IPR004808">
    <property type="entry name" value="AP_endonuc_1"/>
</dbReference>
<keyword evidence="8" id="KW-1185">Reference proteome</keyword>
<evidence type="ECO:0000256" key="5">
    <source>
        <dbReference type="ARBA" id="ARBA00022842"/>
    </source>
</evidence>
<evidence type="ECO:0000313" key="7">
    <source>
        <dbReference type="EMBL" id="NIJ58553.1"/>
    </source>
</evidence>
<comment type="cofactor">
    <cofactor evidence="1">
        <name>Mg(2+)</name>
        <dbReference type="ChEBI" id="CHEBI:18420"/>
    </cofactor>
</comment>
<dbReference type="PROSITE" id="PS00726">
    <property type="entry name" value="AP_NUCLEASE_F1_1"/>
    <property type="match status" value="1"/>
</dbReference>
<dbReference type="InterPro" id="IPR037493">
    <property type="entry name" value="ExoIII-like"/>
</dbReference>
<dbReference type="PANTHER" id="PTHR43250">
    <property type="entry name" value="EXODEOXYRIBONUCLEASE III"/>
    <property type="match status" value="1"/>
</dbReference>
<dbReference type="CDD" id="cd09086">
    <property type="entry name" value="ExoIII-like_AP-endo"/>
    <property type="match status" value="1"/>
</dbReference>
<accession>A0ABX0V070</accession>
<dbReference type="EMBL" id="JAASQI010000005">
    <property type="protein sequence ID" value="NIJ58553.1"/>
    <property type="molecule type" value="Genomic_DNA"/>
</dbReference>
<keyword evidence="5" id="KW-0460">Magnesium</keyword>
<name>A0ABX0V070_9HYPH</name>
<dbReference type="InterPro" id="IPR036691">
    <property type="entry name" value="Endo/exonu/phosph_ase_sf"/>
</dbReference>
<comment type="similarity">
    <text evidence="2">Belongs to the DNA repair enzymes AP/ExoA family.</text>
</comment>
<dbReference type="PANTHER" id="PTHR43250:SF2">
    <property type="entry name" value="EXODEOXYRIBONUCLEASE III"/>
    <property type="match status" value="1"/>
</dbReference>
<keyword evidence="7" id="KW-0503">Monooxygenase</keyword>
<dbReference type="RefSeq" id="WP_166953016.1">
    <property type="nucleotide sequence ID" value="NZ_JAASQI010000005.1"/>
</dbReference>
<dbReference type="GO" id="GO:0004497">
    <property type="term" value="F:monooxygenase activity"/>
    <property type="evidence" value="ECO:0007669"/>
    <property type="project" value="UniProtKB-KW"/>
</dbReference>
<keyword evidence="4 7" id="KW-0378">Hydrolase</keyword>
<keyword evidence="3" id="KW-0479">Metal-binding</keyword>
<comment type="caution">
    <text evidence="7">The sequence shown here is derived from an EMBL/GenBank/DDBJ whole genome shotgun (WGS) entry which is preliminary data.</text>
</comment>
<dbReference type="GO" id="GO:0008311">
    <property type="term" value="F:double-stranded DNA 3'-5' DNA exonuclease activity"/>
    <property type="evidence" value="ECO:0007669"/>
    <property type="project" value="UniProtKB-EC"/>
</dbReference>
<dbReference type="Gene3D" id="3.60.10.10">
    <property type="entry name" value="Endonuclease/exonuclease/phosphatase"/>
    <property type="match status" value="1"/>
</dbReference>
<dbReference type="NCBIfam" id="TIGR00633">
    <property type="entry name" value="xth"/>
    <property type="match status" value="1"/>
</dbReference>
<organism evidence="7 8">
    <name type="scientific">Pseudochelatococcus lubricantis</name>
    <dbReference type="NCBI Taxonomy" id="1538102"/>
    <lineage>
        <taxon>Bacteria</taxon>
        <taxon>Pseudomonadati</taxon>
        <taxon>Pseudomonadota</taxon>
        <taxon>Alphaproteobacteria</taxon>
        <taxon>Hyphomicrobiales</taxon>
        <taxon>Chelatococcaceae</taxon>
        <taxon>Pseudochelatococcus</taxon>
    </lineage>
</organism>
<evidence type="ECO:0000313" key="8">
    <source>
        <dbReference type="Proteomes" id="UP001429580"/>
    </source>
</evidence>
<dbReference type="PROSITE" id="PS51435">
    <property type="entry name" value="AP_NUCLEASE_F1_4"/>
    <property type="match status" value="1"/>
</dbReference>
<evidence type="ECO:0000256" key="1">
    <source>
        <dbReference type="ARBA" id="ARBA00001946"/>
    </source>
</evidence>
<protein>
    <submittedName>
        <fullName evidence="7">Exodeoxyribonuclease-3</fullName>
        <ecNumber evidence="7">3.1.11.2</ecNumber>
    </submittedName>
</protein>
<keyword evidence="7" id="KW-0560">Oxidoreductase</keyword>
<evidence type="ECO:0000256" key="2">
    <source>
        <dbReference type="ARBA" id="ARBA00007092"/>
    </source>
</evidence>
<dbReference type="EC" id="3.1.11.2" evidence="7"/>
<dbReference type="Proteomes" id="UP001429580">
    <property type="component" value="Unassembled WGS sequence"/>
</dbReference>
<sequence>MPFSITTWNINSVRLRIDQVTRFLAEHEPDVLCLQETKCPNAQFPSAAFRAHGYQHIALNGQKGYHGVAIVSRVPFADVEVKHFCDKDDSRYISVELAGTGAPGGANGRVKGMRIHNFYVPAGGDIPDPEVNPRFAHKLAFLDELMLWNEDVRPAGKPSILVGDLNVAPYETDVWNHKALLGVVSHTPVETERLEAFRQASTYVDAVRTLHPEPEKVFTWWSYRSPDWAAANKGRRLDHVWLAPSLAPALQASEISRDARGWERPSDHAPVTVTLDI</sequence>
<dbReference type="InterPro" id="IPR005135">
    <property type="entry name" value="Endo/exonuclease/phosphatase"/>
</dbReference>
<dbReference type="SUPFAM" id="SSF56219">
    <property type="entry name" value="DNase I-like"/>
    <property type="match status" value="1"/>
</dbReference>
<dbReference type="NCBIfam" id="TIGR00195">
    <property type="entry name" value="exoDNase_III"/>
    <property type="match status" value="1"/>
</dbReference>
<evidence type="ECO:0000256" key="3">
    <source>
        <dbReference type="ARBA" id="ARBA00022723"/>
    </source>
</evidence>
<gene>
    <name evidence="7" type="ORF">FHS82_002401</name>
</gene>
<reference evidence="7 8" key="1">
    <citation type="submission" date="2020-03" db="EMBL/GenBank/DDBJ databases">
        <title>Genomic Encyclopedia of Type Strains, Phase IV (KMG-IV): sequencing the most valuable type-strain genomes for metagenomic binning, comparative biology and taxonomic classification.</title>
        <authorList>
            <person name="Goeker M."/>
        </authorList>
    </citation>
    <scope>NUCLEOTIDE SEQUENCE [LARGE SCALE GENOMIC DNA]</scope>
    <source>
        <strain evidence="7 8">DSM 103870</strain>
    </source>
</reference>
<dbReference type="Pfam" id="PF03372">
    <property type="entry name" value="Exo_endo_phos"/>
    <property type="match status" value="1"/>
</dbReference>
<feature type="domain" description="Endonuclease/exonuclease/phosphatase" evidence="6">
    <location>
        <begin position="7"/>
        <end position="268"/>
    </location>
</feature>
<dbReference type="InterPro" id="IPR020847">
    <property type="entry name" value="AP_endonuclease_F1_BS"/>
</dbReference>
<evidence type="ECO:0000259" key="6">
    <source>
        <dbReference type="Pfam" id="PF03372"/>
    </source>
</evidence>
<evidence type="ECO:0000256" key="4">
    <source>
        <dbReference type="ARBA" id="ARBA00022801"/>
    </source>
</evidence>